<accession>A0A2P6QI25</accession>
<gene>
    <name evidence="1" type="ORF">RchiOBHm_Chr5g0061971</name>
</gene>
<dbReference type="OrthoDB" id="10357069at2759"/>
<organism evidence="1 2">
    <name type="scientific">Rosa chinensis</name>
    <name type="common">China rose</name>
    <dbReference type="NCBI Taxonomy" id="74649"/>
    <lineage>
        <taxon>Eukaryota</taxon>
        <taxon>Viridiplantae</taxon>
        <taxon>Streptophyta</taxon>
        <taxon>Embryophyta</taxon>
        <taxon>Tracheophyta</taxon>
        <taxon>Spermatophyta</taxon>
        <taxon>Magnoliopsida</taxon>
        <taxon>eudicotyledons</taxon>
        <taxon>Gunneridae</taxon>
        <taxon>Pentapetalae</taxon>
        <taxon>rosids</taxon>
        <taxon>fabids</taxon>
        <taxon>Rosales</taxon>
        <taxon>Rosaceae</taxon>
        <taxon>Rosoideae</taxon>
        <taxon>Rosoideae incertae sedis</taxon>
        <taxon>Rosa</taxon>
    </lineage>
</organism>
<protein>
    <submittedName>
        <fullName evidence="1">Putative transcription factor interactor and regulator CCHC(Zn) family</fullName>
    </submittedName>
</protein>
<evidence type="ECO:0000313" key="2">
    <source>
        <dbReference type="Proteomes" id="UP000238479"/>
    </source>
</evidence>
<reference evidence="1 2" key="1">
    <citation type="journal article" date="2018" name="Nat. Genet.">
        <title>The Rosa genome provides new insights in the design of modern roses.</title>
        <authorList>
            <person name="Bendahmane M."/>
        </authorList>
    </citation>
    <scope>NUCLEOTIDE SEQUENCE [LARGE SCALE GENOMIC DNA]</scope>
    <source>
        <strain evidence="2">cv. Old Blush</strain>
    </source>
</reference>
<sequence length="147" mass="16120">MCPNPDWHRTVHCPNLTPELKERLKVARSRDRKLKAFHPDDMACHICLKTDHWSSECSYLLEYPRGAIVGRFAQIICLCCGEEMPHPGVPGLDWKARVILKPAVTYPSIKEQLMELTLASEGAADGNGNNASTSEGAAYGTGIKASG</sequence>
<comment type="caution">
    <text evidence="1">The sequence shown here is derived from an EMBL/GenBank/DDBJ whole genome shotgun (WGS) entry which is preliminary data.</text>
</comment>
<keyword evidence="2" id="KW-1185">Reference proteome</keyword>
<dbReference type="Proteomes" id="UP000238479">
    <property type="component" value="Chromosome 5"/>
</dbReference>
<name>A0A2P6QI25_ROSCH</name>
<dbReference type="EMBL" id="PDCK01000043">
    <property type="protein sequence ID" value="PRQ33830.1"/>
    <property type="molecule type" value="Genomic_DNA"/>
</dbReference>
<dbReference type="AlphaFoldDB" id="A0A2P6QI25"/>
<evidence type="ECO:0000313" key="1">
    <source>
        <dbReference type="EMBL" id="PRQ33830.1"/>
    </source>
</evidence>
<dbReference type="Gramene" id="PRQ33830">
    <property type="protein sequence ID" value="PRQ33830"/>
    <property type="gene ID" value="RchiOBHm_Chr5g0061971"/>
</dbReference>
<proteinExistence type="predicted"/>